<dbReference type="InterPro" id="IPR036390">
    <property type="entry name" value="WH_DNA-bd_sf"/>
</dbReference>
<dbReference type="SUPFAM" id="SSF46785">
    <property type="entry name" value="Winged helix' DNA-binding domain"/>
    <property type="match status" value="1"/>
</dbReference>
<dbReference type="Proteomes" id="UP001500928">
    <property type="component" value="Unassembled WGS sequence"/>
</dbReference>
<evidence type="ECO:0000313" key="2">
    <source>
        <dbReference type="EMBL" id="GAA4793894.1"/>
    </source>
</evidence>
<dbReference type="PANTHER" id="PTHR18964">
    <property type="entry name" value="ROK (REPRESSOR, ORF, KINASE) FAMILY"/>
    <property type="match status" value="1"/>
</dbReference>
<name>A0ABP9BGN8_9PSEU</name>
<evidence type="ECO:0000256" key="1">
    <source>
        <dbReference type="ARBA" id="ARBA00006479"/>
    </source>
</evidence>
<sequence>MSASTETGREPGRARVDRWRTSAEVLDEVRRTPGITRVELARRLGLSSASVTETVTRLRETGWLCEHRAPVQGRGRPTTSLDAAPGGPRVVAVDVRHEDWRVGLAGLDGEVTGVVAARHDRDPAGVTAGLCRAVAEIGAGHRVVAVGLAAPAPGSDDGLVHATELAWDAVDLGSVTRCLGPEPVPLRVGNDATLAGVAEARTGAAAGARTAVFLTVEVGLGGTLLLDGRPHLGAHGAAGEYGHLPFGDPARRCACGASGCWGPEVDGRALARLLGDTVPADPRSYAEAVLGRCAAGDGAVVAAVSAAAAGLARGVAGVVHVHDPDVVVLGGLARGLRAAPGFDEAYLRGLMAFRRDRPVPVLDAVHGDDGALHGAAALALDHATSPEGLAAINPG</sequence>
<accession>A0ABP9BGN8</accession>
<dbReference type="InterPro" id="IPR000600">
    <property type="entry name" value="ROK"/>
</dbReference>
<dbReference type="PANTHER" id="PTHR18964:SF149">
    <property type="entry name" value="BIFUNCTIONAL UDP-N-ACETYLGLUCOSAMINE 2-EPIMERASE_N-ACETYLMANNOSAMINE KINASE"/>
    <property type="match status" value="1"/>
</dbReference>
<comment type="similarity">
    <text evidence="1">Belongs to the ROK (NagC/XylR) family.</text>
</comment>
<proteinExistence type="inferred from homology"/>
<dbReference type="Pfam" id="PF13412">
    <property type="entry name" value="HTH_24"/>
    <property type="match status" value="1"/>
</dbReference>
<comment type="caution">
    <text evidence="2">The sequence shown here is derived from an EMBL/GenBank/DDBJ whole genome shotgun (WGS) entry which is preliminary data.</text>
</comment>
<dbReference type="SUPFAM" id="SSF53067">
    <property type="entry name" value="Actin-like ATPase domain"/>
    <property type="match status" value="1"/>
</dbReference>
<dbReference type="EMBL" id="BAABHO010000024">
    <property type="protein sequence ID" value="GAA4793894.1"/>
    <property type="molecule type" value="Genomic_DNA"/>
</dbReference>
<gene>
    <name evidence="2" type="ORF">GCM10023200_32230</name>
</gene>
<dbReference type="InterPro" id="IPR043129">
    <property type="entry name" value="ATPase_NBD"/>
</dbReference>
<protein>
    <submittedName>
        <fullName evidence="2">ROK family transcriptional regulator</fullName>
    </submittedName>
</protein>
<reference evidence="3" key="1">
    <citation type="journal article" date="2019" name="Int. J. Syst. Evol. Microbiol.">
        <title>The Global Catalogue of Microorganisms (GCM) 10K type strain sequencing project: providing services to taxonomists for standard genome sequencing and annotation.</title>
        <authorList>
            <consortium name="The Broad Institute Genomics Platform"/>
            <consortium name="The Broad Institute Genome Sequencing Center for Infectious Disease"/>
            <person name="Wu L."/>
            <person name="Ma J."/>
        </authorList>
    </citation>
    <scope>NUCLEOTIDE SEQUENCE [LARGE SCALE GENOMIC DNA]</scope>
    <source>
        <strain evidence="3">JCM 17979</strain>
    </source>
</reference>
<dbReference type="InterPro" id="IPR036388">
    <property type="entry name" value="WH-like_DNA-bd_sf"/>
</dbReference>
<dbReference type="Gene3D" id="3.30.420.40">
    <property type="match status" value="2"/>
</dbReference>
<keyword evidence="3" id="KW-1185">Reference proteome</keyword>
<dbReference type="RefSeq" id="WP_345416834.1">
    <property type="nucleotide sequence ID" value="NZ_BAABHO010000024.1"/>
</dbReference>
<dbReference type="Pfam" id="PF00480">
    <property type="entry name" value="ROK"/>
    <property type="match status" value="1"/>
</dbReference>
<dbReference type="Gene3D" id="1.10.10.10">
    <property type="entry name" value="Winged helix-like DNA-binding domain superfamily/Winged helix DNA-binding domain"/>
    <property type="match status" value="1"/>
</dbReference>
<organism evidence="2 3">
    <name type="scientific">Actinomycetospora chlora</name>
    <dbReference type="NCBI Taxonomy" id="663608"/>
    <lineage>
        <taxon>Bacteria</taxon>
        <taxon>Bacillati</taxon>
        <taxon>Actinomycetota</taxon>
        <taxon>Actinomycetes</taxon>
        <taxon>Pseudonocardiales</taxon>
        <taxon>Pseudonocardiaceae</taxon>
        <taxon>Actinomycetospora</taxon>
    </lineage>
</organism>
<evidence type="ECO:0000313" key="3">
    <source>
        <dbReference type="Proteomes" id="UP001500928"/>
    </source>
</evidence>